<dbReference type="EMBL" id="MF479730">
    <property type="protein sequence ID" value="ASU00565.1"/>
    <property type="molecule type" value="Genomic_DNA"/>
</dbReference>
<dbReference type="GO" id="GO:0005524">
    <property type="term" value="F:ATP binding"/>
    <property type="evidence" value="ECO:0007669"/>
    <property type="project" value="InterPro"/>
</dbReference>
<dbReference type="PANTHER" id="PTHR47396">
    <property type="entry name" value="TYPE I RESTRICTION ENZYME ECOKI R PROTEIN"/>
    <property type="match status" value="1"/>
</dbReference>
<keyword evidence="2" id="KW-0547">Nucleotide-binding</keyword>
<dbReference type="InterPro" id="IPR001650">
    <property type="entry name" value="Helicase_C-like"/>
</dbReference>
<dbReference type="Pfam" id="PF04851">
    <property type="entry name" value="ResIII"/>
    <property type="match status" value="1"/>
</dbReference>
<dbReference type="InterPro" id="IPR027417">
    <property type="entry name" value="P-loop_NTPase"/>
</dbReference>
<organism evidence="2 3">
    <name type="scientific">Aeromonas phage AS-gz</name>
    <dbReference type="NCBI Taxonomy" id="2026082"/>
    <lineage>
        <taxon>Viruses</taxon>
        <taxon>Duplodnaviria</taxon>
        <taxon>Heunggongvirae</taxon>
        <taxon>Uroviricota</taxon>
        <taxon>Caudoviricetes</taxon>
        <taxon>Pantevenvirales</taxon>
        <taxon>Straboviridae</taxon>
        <taxon>Tulanevirus</taxon>
        <taxon>Tulanevirus asgz</taxon>
    </lineage>
</organism>
<dbReference type="InterPro" id="IPR049430">
    <property type="entry name" value="UvsW_N_sf"/>
</dbReference>
<keyword evidence="3" id="KW-1185">Reference proteome</keyword>
<dbReference type="InterPro" id="IPR050742">
    <property type="entry name" value="Helicase_Restrict-Modif_Enz"/>
</dbReference>
<dbReference type="InterPro" id="IPR006935">
    <property type="entry name" value="Helicase/UvrB_N"/>
</dbReference>
<dbReference type="KEGG" id="vg:40089386"/>
<dbReference type="GeneID" id="40089386"/>
<accession>A0A223LEW3</accession>
<dbReference type="Gene3D" id="3.40.50.300">
    <property type="entry name" value="P-loop containing nucleotide triphosphate hydrolases"/>
    <property type="match status" value="2"/>
</dbReference>
<dbReference type="GO" id="GO:0004386">
    <property type="term" value="F:helicase activity"/>
    <property type="evidence" value="ECO:0007669"/>
    <property type="project" value="UniProtKB-KW"/>
</dbReference>
<dbReference type="RefSeq" id="YP_009613016.1">
    <property type="nucleotide sequence ID" value="NC_042019.1"/>
</dbReference>
<feature type="domain" description="Helicase ATP-binding" evidence="1">
    <location>
        <begin position="121"/>
        <end position="275"/>
    </location>
</feature>
<name>A0A223LEW3_9CAUD</name>
<evidence type="ECO:0000313" key="3">
    <source>
        <dbReference type="Proteomes" id="UP000221110"/>
    </source>
</evidence>
<dbReference type="Proteomes" id="UP000221110">
    <property type="component" value="Segment"/>
</dbReference>
<dbReference type="PANTHER" id="PTHR47396:SF1">
    <property type="entry name" value="ATP-DEPENDENT HELICASE IRC3-RELATED"/>
    <property type="match status" value="1"/>
</dbReference>
<keyword evidence="2" id="KW-0378">Hydrolase</keyword>
<dbReference type="PROSITE" id="PS51192">
    <property type="entry name" value="HELICASE_ATP_BIND_1"/>
    <property type="match status" value="1"/>
</dbReference>
<dbReference type="InterPro" id="IPR014001">
    <property type="entry name" value="Helicase_ATP-bd"/>
</dbReference>
<keyword evidence="2" id="KW-0067">ATP-binding</keyword>
<dbReference type="InterPro" id="IPR049409">
    <property type="entry name" value="UvsW_N"/>
</dbReference>
<evidence type="ECO:0000259" key="1">
    <source>
        <dbReference type="PROSITE" id="PS51192"/>
    </source>
</evidence>
<reference evidence="2 3" key="1">
    <citation type="submission" date="2017-07" db="EMBL/GenBank/DDBJ databases">
        <title>In vitro design and evaluation of phage cocktails against multidrug-resistant Aeromonas salmonicida.</title>
        <authorList>
            <person name="Chen L."/>
            <person name="Yuan S."/>
            <person name="Ma Y."/>
        </authorList>
    </citation>
    <scope>NUCLEOTIDE SEQUENCE [LARGE SCALE GENOMIC DNA]</scope>
</reference>
<keyword evidence="2" id="KW-0347">Helicase</keyword>
<protein>
    <submittedName>
        <fullName evidence="2">DNA helicase</fullName>
    </submittedName>
</protein>
<dbReference type="SUPFAM" id="SSF52540">
    <property type="entry name" value="P-loop containing nucleoside triphosphate hydrolases"/>
    <property type="match status" value="2"/>
</dbReference>
<dbReference type="GO" id="GO:0003677">
    <property type="term" value="F:DNA binding"/>
    <property type="evidence" value="ECO:0007669"/>
    <property type="project" value="InterPro"/>
</dbReference>
<dbReference type="SMART" id="SM00487">
    <property type="entry name" value="DEXDc"/>
    <property type="match status" value="1"/>
</dbReference>
<sequence>MINIVFENYSFARVVCEDSIFYDMREYFSFKADGYQFSPRFKCGGWSGDIFLLGYDHLLPYGLVTQAIKFAEQNDYKIVVDPLIMERQNISRSEFDAWVNSKDIYSGNNKITPHWYQADAVYEGICAKRKLLNLPTSAGKSLIQALLSLWYLENYKGKVLVIVPTTSLVNQMIDDFVDYRLFPREAMLGIKSGTVKDSNALIYVSTWQSAIKQKKEWFDQFGCVMNDECHLSTGTSIKKIIESVDHIPFKYGLSGSLRDGKANILQYVGMFGDIFRPVTTKQLMEEGQVCDLQVKAIQLGYSNEDRTSARKFSYDEEIKFITNHTKRNKVVCSMAKKIADKNENAFVMFRLKAHGTALYNTLRKIHDPDKVHFISGDTDTEIRDQMKIIAEGGTGHVFVASYGVFSTGVSIKNLHHIIFAHPVKSKVTVLQTIGRVLRKHSSKSIATVWDIIDDIGIINAHGKYTKKNYALAHAIERIERYVSEKFNYTLHKISL</sequence>
<proteinExistence type="predicted"/>
<dbReference type="SMART" id="SM00490">
    <property type="entry name" value="HELICc"/>
    <property type="match status" value="1"/>
</dbReference>
<dbReference type="Pfam" id="PF21241">
    <property type="entry name" value="UvsW_N"/>
    <property type="match status" value="1"/>
</dbReference>
<dbReference type="Pfam" id="PF00271">
    <property type="entry name" value="Helicase_C"/>
    <property type="match status" value="1"/>
</dbReference>
<dbReference type="Gene3D" id="3.30.780.20">
    <property type="match status" value="1"/>
</dbReference>
<evidence type="ECO:0000313" key="2">
    <source>
        <dbReference type="EMBL" id="ASU00565.1"/>
    </source>
</evidence>
<dbReference type="GO" id="GO:0016787">
    <property type="term" value="F:hydrolase activity"/>
    <property type="evidence" value="ECO:0007669"/>
    <property type="project" value="InterPro"/>
</dbReference>